<protein>
    <recommendedName>
        <fullName evidence="3">Antitoxin VbhA domain-containing protein</fullName>
    </recommendedName>
</protein>
<evidence type="ECO:0000313" key="2">
    <source>
        <dbReference type="Proteomes" id="UP000749311"/>
    </source>
</evidence>
<dbReference type="Proteomes" id="UP000749311">
    <property type="component" value="Unassembled WGS sequence"/>
</dbReference>
<accession>A0ABX0SAD1</accession>
<keyword evidence="2" id="KW-1185">Reference proteome</keyword>
<gene>
    <name evidence="1" type="ORF">FB473_000008</name>
</gene>
<sequence length="80" mass="9005">MRRKRPRSAPVHPLPRLSPGLTRDGWLAAMRQEWADAHEEGSDRWADTHAALDEIEAFEVSGADAAERIRTLVQSWEATA</sequence>
<dbReference type="RefSeq" id="WP_167163683.1">
    <property type="nucleotide sequence ID" value="NZ_BAAAOO010000023.1"/>
</dbReference>
<evidence type="ECO:0008006" key="3">
    <source>
        <dbReference type="Google" id="ProtNLM"/>
    </source>
</evidence>
<evidence type="ECO:0000313" key="1">
    <source>
        <dbReference type="EMBL" id="NIH55363.1"/>
    </source>
</evidence>
<organism evidence="1 2">
    <name type="scientific">Brooklawnia cerclae</name>
    <dbReference type="NCBI Taxonomy" id="349934"/>
    <lineage>
        <taxon>Bacteria</taxon>
        <taxon>Bacillati</taxon>
        <taxon>Actinomycetota</taxon>
        <taxon>Actinomycetes</taxon>
        <taxon>Propionibacteriales</taxon>
        <taxon>Propionibacteriaceae</taxon>
        <taxon>Brooklawnia</taxon>
    </lineage>
</organism>
<reference evidence="1 2" key="1">
    <citation type="submission" date="2020-02" db="EMBL/GenBank/DDBJ databases">
        <title>Sequencing the genomes of 1000 actinobacteria strains.</title>
        <authorList>
            <person name="Klenk H.-P."/>
        </authorList>
    </citation>
    <scope>NUCLEOTIDE SEQUENCE [LARGE SCALE GENOMIC DNA]</scope>
    <source>
        <strain evidence="1 2">DSM 19609</strain>
    </source>
</reference>
<dbReference type="EMBL" id="JAAMOZ010000001">
    <property type="protein sequence ID" value="NIH55363.1"/>
    <property type="molecule type" value="Genomic_DNA"/>
</dbReference>
<name>A0ABX0SAD1_9ACTN</name>
<proteinExistence type="predicted"/>
<comment type="caution">
    <text evidence="1">The sequence shown here is derived from an EMBL/GenBank/DDBJ whole genome shotgun (WGS) entry which is preliminary data.</text>
</comment>